<name>A0A7C5EU76_9BACT</name>
<dbReference type="AlphaFoldDB" id="A0A7C5EU76"/>
<proteinExistence type="predicted"/>
<sequence length="278" mass="31257">MKGAVVLVAACLSLFWINPGWGNDPPAEGLHLQLEPLYLKVWGARENLADLVNHQTSLTVDPTNDFTLRGEISYRKGNWRLGLNGWWFDSDYELVKTVPPANFLGHTKVSFWSLGPFVDYKIYGSEGKELFLQWGAKFCGSQQRLMGVCNSEALVSHSEVNFHGGPGIGLKGQINFLKNFWLKGFITQSVTIGEVSRKVIRRQNVMEFAPYTVFIPITEAQLKVSYHFTPRFASGVGGFLSVWYEVPSPARPWGTNQWREPEDNLVFAGLILAAEGKW</sequence>
<accession>A0A7C5EU76</accession>
<organism evidence="1">
    <name type="scientific">Desulfobacca acetoxidans</name>
    <dbReference type="NCBI Taxonomy" id="60893"/>
    <lineage>
        <taxon>Bacteria</taxon>
        <taxon>Pseudomonadati</taxon>
        <taxon>Thermodesulfobacteriota</taxon>
        <taxon>Desulfobaccia</taxon>
        <taxon>Desulfobaccales</taxon>
        <taxon>Desulfobaccaceae</taxon>
        <taxon>Desulfobacca</taxon>
    </lineage>
</organism>
<gene>
    <name evidence="1" type="ORF">ENW48_09105</name>
</gene>
<evidence type="ECO:0000313" key="1">
    <source>
        <dbReference type="EMBL" id="HGZ12364.1"/>
    </source>
</evidence>
<comment type="caution">
    <text evidence="1">The sequence shown here is derived from an EMBL/GenBank/DDBJ whole genome shotgun (WGS) entry which is preliminary data.</text>
</comment>
<reference evidence="1" key="1">
    <citation type="journal article" date="2020" name="mSystems">
        <title>Genome- and Community-Level Interaction Insights into Carbon Utilization and Element Cycling Functions of Hydrothermarchaeota in Hydrothermal Sediment.</title>
        <authorList>
            <person name="Zhou Z."/>
            <person name="Liu Y."/>
            <person name="Xu W."/>
            <person name="Pan J."/>
            <person name="Luo Z.H."/>
            <person name="Li M."/>
        </authorList>
    </citation>
    <scope>NUCLEOTIDE SEQUENCE [LARGE SCALE GENOMIC DNA]</scope>
    <source>
        <strain evidence="1">SpSt-853</strain>
    </source>
</reference>
<dbReference type="EMBL" id="DTKJ01000059">
    <property type="protein sequence ID" value="HGZ12364.1"/>
    <property type="molecule type" value="Genomic_DNA"/>
</dbReference>
<protein>
    <recommendedName>
        <fullName evidence="2">Outer membrane protein beta-barrel domain-containing protein</fullName>
    </recommendedName>
</protein>
<evidence type="ECO:0008006" key="2">
    <source>
        <dbReference type="Google" id="ProtNLM"/>
    </source>
</evidence>